<accession>A0A7D6ZDW3</accession>
<dbReference type="KEGG" id="nhu:H0264_14115"/>
<gene>
    <name evidence="1" type="ORF">H0264_14115</name>
</gene>
<sequence length="153" mass="16828">MADVTVGTAYAVVVTAVPDPTQVDGLEWDRAVEYLPSIASPALHTWVLAQEGATRRRGVVIPGPRRRVAPRHPYREVCVPAAEFHLFSAAIRTHPRCPAAETIRPEEDPRRRAPLVTARATRLYRPAEPPLIVSEPPGGIWPAMSPSLHDVPR</sequence>
<reference evidence="1 2" key="1">
    <citation type="submission" date="2020-07" db="EMBL/GenBank/DDBJ databases">
        <authorList>
            <person name="Zhuang K."/>
            <person name="Ran Y."/>
        </authorList>
    </citation>
    <scope>NUCLEOTIDE SEQUENCE [LARGE SCALE GENOMIC DNA]</scope>
    <source>
        <strain evidence="1 2">WCH-YHL-001</strain>
    </source>
</reference>
<proteinExistence type="predicted"/>
<dbReference type="EMBL" id="CP059399">
    <property type="protein sequence ID" value="QLY33208.1"/>
    <property type="molecule type" value="Genomic_DNA"/>
</dbReference>
<dbReference type="AlphaFoldDB" id="A0A7D6ZDW3"/>
<organism evidence="1 2">
    <name type="scientific">Nocardia huaxiensis</name>
    <dbReference type="NCBI Taxonomy" id="2755382"/>
    <lineage>
        <taxon>Bacteria</taxon>
        <taxon>Bacillati</taxon>
        <taxon>Actinomycetota</taxon>
        <taxon>Actinomycetes</taxon>
        <taxon>Mycobacteriales</taxon>
        <taxon>Nocardiaceae</taxon>
        <taxon>Nocardia</taxon>
    </lineage>
</organism>
<evidence type="ECO:0000313" key="2">
    <source>
        <dbReference type="Proteomes" id="UP000515512"/>
    </source>
</evidence>
<name>A0A7D6ZDW3_9NOCA</name>
<protein>
    <submittedName>
        <fullName evidence="1">Uncharacterized protein</fullName>
    </submittedName>
</protein>
<dbReference type="RefSeq" id="WP_181584372.1">
    <property type="nucleotide sequence ID" value="NZ_CP059399.1"/>
</dbReference>
<keyword evidence="2" id="KW-1185">Reference proteome</keyword>
<dbReference type="Proteomes" id="UP000515512">
    <property type="component" value="Chromosome"/>
</dbReference>
<evidence type="ECO:0000313" key="1">
    <source>
        <dbReference type="EMBL" id="QLY33208.1"/>
    </source>
</evidence>